<dbReference type="PANTHER" id="PTHR44227">
    <property type="match status" value="1"/>
</dbReference>
<keyword evidence="2 3" id="KW-0802">TPR repeat</keyword>
<feature type="transmembrane region" description="Helical" evidence="4">
    <location>
        <begin position="218"/>
        <end position="238"/>
    </location>
</feature>
<keyword evidence="1" id="KW-0677">Repeat</keyword>
<feature type="transmembrane region" description="Helical" evidence="4">
    <location>
        <begin position="324"/>
        <end position="345"/>
    </location>
</feature>
<feature type="transmembrane region" description="Helical" evidence="4">
    <location>
        <begin position="351"/>
        <end position="369"/>
    </location>
</feature>
<feature type="transmembrane region" description="Helical" evidence="4">
    <location>
        <begin position="298"/>
        <end position="317"/>
    </location>
</feature>
<dbReference type="InterPro" id="IPR052346">
    <property type="entry name" value="O-mannosyl-transferase_TMTC"/>
</dbReference>
<dbReference type="AlphaFoldDB" id="A0A2M7QK39"/>
<feature type="transmembrane region" description="Helical" evidence="4">
    <location>
        <begin position="259"/>
        <end position="278"/>
    </location>
</feature>
<feature type="transmembrane region" description="Helical" evidence="4">
    <location>
        <begin position="376"/>
        <end position="394"/>
    </location>
</feature>
<evidence type="ECO:0000256" key="4">
    <source>
        <dbReference type="SAM" id="Phobius"/>
    </source>
</evidence>
<feature type="repeat" description="TPR" evidence="3">
    <location>
        <begin position="417"/>
        <end position="450"/>
    </location>
</feature>
<evidence type="ECO:0000313" key="5">
    <source>
        <dbReference type="EMBL" id="PIY72378.1"/>
    </source>
</evidence>
<proteinExistence type="predicted"/>
<dbReference type="PANTHER" id="PTHR44227:SF3">
    <property type="entry name" value="PROTEIN O-MANNOSYL-TRANSFERASE TMTC4"/>
    <property type="match status" value="1"/>
</dbReference>
<feature type="transmembrane region" description="Helical" evidence="4">
    <location>
        <begin position="148"/>
        <end position="169"/>
    </location>
</feature>
<dbReference type="Pfam" id="PF13414">
    <property type="entry name" value="TPR_11"/>
    <property type="match status" value="1"/>
</dbReference>
<organism evidence="5 6">
    <name type="scientific">Candidatus Roizmanbacteria bacterium CG_4_10_14_0_8_um_filter_33_9</name>
    <dbReference type="NCBI Taxonomy" id="1974826"/>
    <lineage>
        <taxon>Bacteria</taxon>
        <taxon>Candidatus Roizmaniibacteriota</taxon>
    </lineage>
</organism>
<feature type="transmembrane region" description="Helical" evidence="4">
    <location>
        <begin position="88"/>
        <end position="112"/>
    </location>
</feature>
<evidence type="ECO:0000256" key="2">
    <source>
        <dbReference type="ARBA" id="ARBA00022803"/>
    </source>
</evidence>
<keyword evidence="4" id="KW-0812">Transmembrane</keyword>
<protein>
    <submittedName>
        <fullName evidence="5">Uncharacterized protein</fullName>
    </submittedName>
</protein>
<dbReference type="Gene3D" id="1.25.40.10">
    <property type="entry name" value="Tetratricopeptide repeat domain"/>
    <property type="match status" value="1"/>
</dbReference>
<feature type="repeat" description="TPR" evidence="3">
    <location>
        <begin position="451"/>
        <end position="484"/>
    </location>
</feature>
<name>A0A2M7QK39_9BACT</name>
<dbReference type="SUPFAM" id="SSF48452">
    <property type="entry name" value="TPR-like"/>
    <property type="match status" value="1"/>
</dbReference>
<evidence type="ECO:0000313" key="6">
    <source>
        <dbReference type="Proteomes" id="UP000229401"/>
    </source>
</evidence>
<dbReference type="InterPro" id="IPR019734">
    <property type="entry name" value="TPR_rpt"/>
</dbReference>
<evidence type="ECO:0000256" key="3">
    <source>
        <dbReference type="PROSITE-ProRule" id="PRU00339"/>
    </source>
</evidence>
<feature type="transmembrane region" description="Helical" evidence="4">
    <location>
        <begin position="178"/>
        <end position="206"/>
    </location>
</feature>
<comment type="caution">
    <text evidence="5">The sequence shown here is derived from an EMBL/GenBank/DDBJ whole genome shotgun (WGS) entry which is preliminary data.</text>
</comment>
<feature type="transmembrane region" description="Helical" evidence="4">
    <location>
        <begin position="124"/>
        <end position="142"/>
    </location>
</feature>
<dbReference type="InterPro" id="IPR011990">
    <property type="entry name" value="TPR-like_helical_dom_sf"/>
</dbReference>
<dbReference type="PROSITE" id="PS50005">
    <property type="entry name" value="TPR"/>
    <property type="match status" value="2"/>
</dbReference>
<reference evidence="6" key="1">
    <citation type="submission" date="2017-09" db="EMBL/GenBank/DDBJ databases">
        <title>Depth-based differentiation of microbial function through sediment-hosted aquifers and enrichment of novel symbionts in the deep terrestrial subsurface.</title>
        <authorList>
            <person name="Probst A.J."/>
            <person name="Ladd B."/>
            <person name="Jarett J.K."/>
            <person name="Geller-Mcgrath D.E."/>
            <person name="Sieber C.M.K."/>
            <person name="Emerson J.B."/>
            <person name="Anantharaman K."/>
            <person name="Thomas B.C."/>
            <person name="Malmstrom R."/>
            <person name="Stieglmeier M."/>
            <person name="Klingl A."/>
            <person name="Woyke T."/>
            <person name="Ryan C.M."/>
            <person name="Banfield J.F."/>
        </authorList>
    </citation>
    <scope>NUCLEOTIDE SEQUENCE [LARGE SCALE GENOMIC DNA]</scope>
</reference>
<sequence length="534" mass="63138">MDYKQKIKEYIILLIFIGFIAYLPSLFGNFIWDDEDFITQNQYVKTFQIDKFFTRNAIEGRGKMSNYYRPIQFTVYALIYKVAGLNPFVFHLVGIVLHISAAVLLFLFLLELSRSRIVVYNDKTHISIPFIITLIFLIHPIQTESVTYISGLSDALFSCFMFLSLLFFIQKPRTNKQIILSIIFFIFSLLSKELGIMTLGIMFWIIIIFKNYRTKKNIYLFVILSLIGMGFLFARTTFLQFDKMNDVWEGAMYGSSIFVRLRTFFHNFFIYISLILFPKNLFMERDFSIQVLTSVINTWTLLFILLIITLVIVIWIVKRDRNILLFFFLTFLTCMLPFTGIMLLNGIFYEHFLYIPLLFFSGFVMYLLYPFFSKKTGIIILSVILFLFFIRSYIRQFEWIDNIRFYEQTLSHAPKSTRIINNLGMEYASKGRLEDSIAMYQQGIHLDPSIPNLYHNTANTYRSIGNVQKAEEYYKLAILKSPSFVFSYYSLIDLYAQTNQQEKKNEWIKKAQIQFPQNDELNDVLNDRKVLPNE</sequence>
<feature type="transmembrane region" description="Helical" evidence="4">
    <location>
        <begin position="12"/>
        <end position="32"/>
    </location>
</feature>
<dbReference type="SMART" id="SM00028">
    <property type="entry name" value="TPR"/>
    <property type="match status" value="2"/>
</dbReference>
<evidence type="ECO:0000256" key="1">
    <source>
        <dbReference type="ARBA" id="ARBA00022737"/>
    </source>
</evidence>
<dbReference type="Proteomes" id="UP000229401">
    <property type="component" value="Unassembled WGS sequence"/>
</dbReference>
<dbReference type="EMBL" id="PFLI01000048">
    <property type="protein sequence ID" value="PIY72378.1"/>
    <property type="molecule type" value="Genomic_DNA"/>
</dbReference>
<accession>A0A2M7QK39</accession>
<keyword evidence="4" id="KW-1133">Transmembrane helix</keyword>
<keyword evidence="4" id="KW-0472">Membrane</keyword>
<gene>
    <name evidence="5" type="ORF">COY87_01290</name>
</gene>